<feature type="region of interest" description="Disordered" evidence="1">
    <location>
        <begin position="136"/>
        <end position="208"/>
    </location>
</feature>
<feature type="region of interest" description="Disordered" evidence="1">
    <location>
        <begin position="1"/>
        <end position="106"/>
    </location>
</feature>
<proteinExistence type="predicted"/>
<accession>A0AAV9HA26</accession>
<feature type="compositionally biased region" description="Polar residues" evidence="1">
    <location>
        <begin position="288"/>
        <end position="317"/>
    </location>
</feature>
<dbReference type="AlphaFoldDB" id="A0AAV9HA26"/>
<dbReference type="Proteomes" id="UP001321749">
    <property type="component" value="Unassembled WGS sequence"/>
</dbReference>
<protein>
    <submittedName>
        <fullName evidence="2">Uncharacterized protein</fullName>
    </submittedName>
</protein>
<reference evidence="2" key="2">
    <citation type="submission" date="2023-06" db="EMBL/GenBank/DDBJ databases">
        <authorList>
            <consortium name="Lawrence Berkeley National Laboratory"/>
            <person name="Mondo S.J."/>
            <person name="Hensen N."/>
            <person name="Bonometti L."/>
            <person name="Westerberg I."/>
            <person name="Brannstrom I.O."/>
            <person name="Guillou S."/>
            <person name="Cros-Aarteil S."/>
            <person name="Calhoun S."/>
            <person name="Haridas S."/>
            <person name="Kuo A."/>
            <person name="Pangilinan J."/>
            <person name="Riley R."/>
            <person name="Labutti K."/>
            <person name="Andreopoulos B."/>
            <person name="Lipzen A."/>
            <person name="Chen C."/>
            <person name="Yanf M."/>
            <person name="Daum C."/>
            <person name="Ng V."/>
            <person name="Clum A."/>
            <person name="Steindorff A."/>
            <person name="Ohm R."/>
            <person name="Martin F."/>
            <person name="Silar P."/>
            <person name="Natvig D."/>
            <person name="Lalanne C."/>
            <person name="Gautier V."/>
            <person name="Ament-Velasquez S.L."/>
            <person name="Kruys A."/>
            <person name="Hutchinson M.I."/>
            <person name="Powell A.J."/>
            <person name="Barry K."/>
            <person name="Miller A.N."/>
            <person name="Grigoriev I.V."/>
            <person name="Debuchy R."/>
            <person name="Gladieux P."/>
            <person name="Thoren M.H."/>
            <person name="Johannesson H."/>
        </authorList>
    </citation>
    <scope>NUCLEOTIDE SEQUENCE</scope>
    <source>
        <strain evidence="2">PSN324</strain>
    </source>
</reference>
<feature type="compositionally biased region" description="Low complexity" evidence="1">
    <location>
        <begin position="149"/>
        <end position="162"/>
    </location>
</feature>
<evidence type="ECO:0000313" key="2">
    <source>
        <dbReference type="EMBL" id="KAK4457488.1"/>
    </source>
</evidence>
<name>A0AAV9HA26_9PEZI</name>
<feature type="region of interest" description="Disordered" evidence="1">
    <location>
        <begin position="220"/>
        <end position="266"/>
    </location>
</feature>
<evidence type="ECO:0000256" key="1">
    <source>
        <dbReference type="SAM" id="MobiDB-lite"/>
    </source>
</evidence>
<comment type="caution">
    <text evidence="2">The sequence shown here is derived from an EMBL/GenBank/DDBJ whole genome shotgun (WGS) entry which is preliminary data.</text>
</comment>
<feature type="compositionally biased region" description="Low complexity" evidence="1">
    <location>
        <begin position="78"/>
        <end position="97"/>
    </location>
</feature>
<feature type="region of interest" description="Disordered" evidence="1">
    <location>
        <begin position="288"/>
        <end position="319"/>
    </location>
</feature>
<organism evidence="2 3">
    <name type="scientific">Cladorrhinum samala</name>
    <dbReference type="NCBI Taxonomy" id="585594"/>
    <lineage>
        <taxon>Eukaryota</taxon>
        <taxon>Fungi</taxon>
        <taxon>Dikarya</taxon>
        <taxon>Ascomycota</taxon>
        <taxon>Pezizomycotina</taxon>
        <taxon>Sordariomycetes</taxon>
        <taxon>Sordariomycetidae</taxon>
        <taxon>Sordariales</taxon>
        <taxon>Podosporaceae</taxon>
        <taxon>Cladorrhinum</taxon>
    </lineage>
</organism>
<feature type="compositionally biased region" description="Basic and acidic residues" evidence="1">
    <location>
        <begin position="246"/>
        <end position="266"/>
    </location>
</feature>
<sequence length="354" mass="36412">MSSSQFPPEPSDPPSPSPSEVPGTPTSTTTSLSALSTTAIKDGHRGHPNNPAPLSHTRFNTHSQEAEQRADRISRLPGLSSYLVSSGSGYAGSAASARFPTSRPGTGHVPQPVAAYFDAAGQPVVTSKMSTVGSASASATESMGGTDGGTVNTGTNTASGTGTEVGDAGEMEGVEEDRGSFLEDEDEDEEMGGVDEGENESLVGFGEGAGSVIEGDIYGKFRPGLGGRTGSGALARENSGSGLSEEPSRKETPVSLDAVKERRDARMMNGVALDGTRTNGWVDTTTRGPTQQPGSHQHVVQHQRPSGVASPTTVQSRETAERILSERLGGSGQGQGMATGNQAGALGKFFFEER</sequence>
<feature type="compositionally biased region" description="Acidic residues" evidence="1">
    <location>
        <begin position="182"/>
        <end position="199"/>
    </location>
</feature>
<reference evidence="2" key="1">
    <citation type="journal article" date="2023" name="Mol. Phylogenet. Evol.">
        <title>Genome-scale phylogeny and comparative genomics of the fungal order Sordariales.</title>
        <authorList>
            <person name="Hensen N."/>
            <person name="Bonometti L."/>
            <person name="Westerberg I."/>
            <person name="Brannstrom I.O."/>
            <person name="Guillou S."/>
            <person name="Cros-Aarteil S."/>
            <person name="Calhoun S."/>
            <person name="Haridas S."/>
            <person name="Kuo A."/>
            <person name="Mondo S."/>
            <person name="Pangilinan J."/>
            <person name="Riley R."/>
            <person name="LaButti K."/>
            <person name="Andreopoulos B."/>
            <person name="Lipzen A."/>
            <person name="Chen C."/>
            <person name="Yan M."/>
            <person name="Daum C."/>
            <person name="Ng V."/>
            <person name="Clum A."/>
            <person name="Steindorff A."/>
            <person name="Ohm R.A."/>
            <person name="Martin F."/>
            <person name="Silar P."/>
            <person name="Natvig D.O."/>
            <person name="Lalanne C."/>
            <person name="Gautier V."/>
            <person name="Ament-Velasquez S.L."/>
            <person name="Kruys A."/>
            <person name="Hutchinson M.I."/>
            <person name="Powell A.J."/>
            <person name="Barry K."/>
            <person name="Miller A.N."/>
            <person name="Grigoriev I.V."/>
            <person name="Debuchy R."/>
            <person name="Gladieux P."/>
            <person name="Hiltunen Thoren M."/>
            <person name="Johannesson H."/>
        </authorList>
    </citation>
    <scope>NUCLEOTIDE SEQUENCE</scope>
    <source>
        <strain evidence="2">PSN324</strain>
    </source>
</reference>
<evidence type="ECO:0000313" key="3">
    <source>
        <dbReference type="Proteomes" id="UP001321749"/>
    </source>
</evidence>
<gene>
    <name evidence="2" type="ORF">QBC42DRAFT_188458</name>
</gene>
<feature type="compositionally biased region" description="Low complexity" evidence="1">
    <location>
        <begin position="20"/>
        <end position="38"/>
    </location>
</feature>
<feature type="compositionally biased region" description="Pro residues" evidence="1">
    <location>
        <begin position="7"/>
        <end position="19"/>
    </location>
</feature>
<keyword evidence="3" id="KW-1185">Reference proteome</keyword>
<dbReference type="EMBL" id="MU865112">
    <property type="protein sequence ID" value="KAK4457488.1"/>
    <property type="molecule type" value="Genomic_DNA"/>
</dbReference>
<feature type="compositionally biased region" description="Basic and acidic residues" evidence="1">
    <location>
        <begin position="64"/>
        <end position="74"/>
    </location>
</feature>